<dbReference type="Gene3D" id="3.90.79.10">
    <property type="entry name" value="Nucleoside Triphosphate Pyrophosphohydrolase"/>
    <property type="match status" value="1"/>
</dbReference>
<dbReference type="SUPFAM" id="SSF55811">
    <property type="entry name" value="Nudix"/>
    <property type="match status" value="1"/>
</dbReference>
<dbReference type="CDD" id="cd18889">
    <property type="entry name" value="NUDIX_ADPRase"/>
    <property type="match status" value="1"/>
</dbReference>
<protein>
    <submittedName>
        <fullName evidence="4">ADP-ribose pyrophosphatase YjhB (NUDIX family)</fullName>
    </submittedName>
</protein>
<dbReference type="EMBL" id="SMCQ01000004">
    <property type="protein sequence ID" value="TCW01312.1"/>
    <property type="molecule type" value="Genomic_DNA"/>
</dbReference>
<dbReference type="PANTHER" id="PTHR43046:SF16">
    <property type="entry name" value="ADP-RIBOSE PYROPHOSPHATASE YJHB-RELATED"/>
    <property type="match status" value="1"/>
</dbReference>
<dbReference type="InterPro" id="IPR000086">
    <property type="entry name" value="NUDIX_hydrolase_dom"/>
</dbReference>
<dbReference type="GO" id="GO:0016787">
    <property type="term" value="F:hydrolase activity"/>
    <property type="evidence" value="ECO:0007669"/>
    <property type="project" value="UniProtKB-KW"/>
</dbReference>
<dbReference type="Proteomes" id="UP000295515">
    <property type="component" value="Unassembled WGS sequence"/>
</dbReference>
<evidence type="ECO:0000313" key="4">
    <source>
        <dbReference type="EMBL" id="TCW01312.1"/>
    </source>
</evidence>
<evidence type="ECO:0000256" key="2">
    <source>
        <dbReference type="ARBA" id="ARBA00022801"/>
    </source>
</evidence>
<dbReference type="RefSeq" id="WP_243646636.1">
    <property type="nucleotide sequence ID" value="NZ_CAUWFI010000001.1"/>
</dbReference>
<dbReference type="InterPro" id="IPR015797">
    <property type="entry name" value="NUDIX_hydrolase-like_dom_sf"/>
</dbReference>
<gene>
    <name evidence="4" type="ORF">EDD60_104131</name>
</gene>
<sequence length="206" mass="24112">MVKKELFDYIIELQSLAQSGLYYGHDAYDKERYERIREISAELMALYLNQPVHHIQDVFCHEVGYQTPKLDTRAAIFNDEGKILLVQDPKGLWALPGGWVDIDTSIKENTEKEAKEESGLDVKATRIIAIEDRDKHNLPRYLYKIIKVFVLCEKISGTFTKNLETVAADYFDLEHLPELSLDRNNFEQIQMCFEAYHNPLWQTYFD</sequence>
<accession>A0A4R3Z6S9</accession>
<feature type="domain" description="Nudix hydrolase" evidence="3">
    <location>
        <begin position="67"/>
        <end position="193"/>
    </location>
</feature>
<name>A0A4R3Z6S9_9FIRM</name>
<keyword evidence="2" id="KW-0378">Hydrolase</keyword>
<dbReference type="GeneID" id="98914823"/>
<dbReference type="Pfam" id="PF12535">
    <property type="entry name" value="Nudix_N"/>
    <property type="match status" value="1"/>
</dbReference>
<evidence type="ECO:0000256" key="1">
    <source>
        <dbReference type="ARBA" id="ARBA00001946"/>
    </source>
</evidence>
<dbReference type="InterPro" id="IPR059176">
    <property type="entry name" value="UDP-X_N"/>
</dbReference>
<organism evidence="4 5">
    <name type="scientific">Longibaculum muris</name>
    <dbReference type="NCBI Taxonomy" id="1796628"/>
    <lineage>
        <taxon>Bacteria</taxon>
        <taxon>Bacillati</taxon>
        <taxon>Bacillota</taxon>
        <taxon>Erysipelotrichia</taxon>
        <taxon>Erysipelotrichales</taxon>
        <taxon>Coprobacillaceae</taxon>
        <taxon>Longibaculum</taxon>
    </lineage>
</organism>
<dbReference type="AlphaFoldDB" id="A0A4R3Z6S9"/>
<comment type="caution">
    <text evidence="4">The sequence shown here is derived from an EMBL/GenBank/DDBJ whole genome shotgun (WGS) entry which is preliminary data.</text>
</comment>
<dbReference type="Pfam" id="PF00293">
    <property type="entry name" value="NUDIX"/>
    <property type="match status" value="1"/>
</dbReference>
<evidence type="ECO:0000313" key="5">
    <source>
        <dbReference type="Proteomes" id="UP000295515"/>
    </source>
</evidence>
<proteinExistence type="predicted"/>
<dbReference type="PANTHER" id="PTHR43046">
    <property type="entry name" value="GDP-MANNOSE MANNOSYL HYDROLASE"/>
    <property type="match status" value="1"/>
</dbReference>
<dbReference type="PROSITE" id="PS51462">
    <property type="entry name" value="NUDIX"/>
    <property type="match status" value="1"/>
</dbReference>
<dbReference type="Gene3D" id="6.10.250.1120">
    <property type="match status" value="1"/>
</dbReference>
<comment type="cofactor">
    <cofactor evidence="1">
        <name>Mg(2+)</name>
        <dbReference type="ChEBI" id="CHEBI:18420"/>
    </cofactor>
</comment>
<keyword evidence="5" id="KW-1185">Reference proteome</keyword>
<evidence type="ECO:0000259" key="3">
    <source>
        <dbReference type="PROSITE" id="PS51462"/>
    </source>
</evidence>
<reference evidence="4 5" key="1">
    <citation type="submission" date="2019-03" db="EMBL/GenBank/DDBJ databases">
        <title>Genomic Encyclopedia of Type Strains, Phase IV (KMG-IV): sequencing the most valuable type-strain genomes for metagenomic binning, comparative biology and taxonomic classification.</title>
        <authorList>
            <person name="Goeker M."/>
        </authorList>
    </citation>
    <scope>NUCLEOTIDE SEQUENCE [LARGE SCALE GENOMIC DNA]</scope>
    <source>
        <strain evidence="4 5">DSM 29487</strain>
    </source>
</reference>